<dbReference type="EMBL" id="UINC01053397">
    <property type="protein sequence ID" value="SVB69862.1"/>
    <property type="molecule type" value="Genomic_DNA"/>
</dbReference>
<proteinExistence type="predicted"/>
<feature type="non-terminal residue" evidence="2">
    <location>
        <position position="101"/>
    </location>
</feature>
<name>A0A382G4R9_9ZZZZ</name>
<sequence length="101" mass="11292">VILPGPLAAIVARISGPTTTGRTGPPVALRTRFQNRVRSSSVVFTYCASVNVHCRNTGNGCRLNPAIRCRRHSAFRQNHHSSHRNRLCQSRHPRCHSWPQS</sequence>
<accession>A0A382G4R9</accession>
<dbReference type="AlphaFoldDB" id="A0A382G4R9"/>
<feature type="compositionally biased region" description="Basic residues" evidence="1">
    <location>
        <begin position="78"/>
        <end position="95"/>
    </location>
</feature>
<feature type="region of interest" description="Disordered" evidence="1">
    <location>
        <begin position="78"/>
        <end position="101"/>
    </location>
</feature>
<organism evidence="2">
    <name type="scientific">marine metagenome</name>
    <dbReference type="NCBI Taxonomy" id="408172"/>
    <lineage>
        <taxon>unclassified sequences</taxon>
        <taxon>metagenomes</taxon>
        <taxon>ecological metagenomes</taxon>
    </lineage>
</organism>
<gene>
    <name evidence="2" type="ORF">METZ01_LOCUS222716</name>
</gene>
<evidence type="ECO:0000256" key="1">
    <source>
        <dbReference type="SAM" id="MobiDB-lite"/>
    </source>
</evidence>
<protein>
    <submittedName>
        <fullName evidence="2">Uncharacterized protein</fullName>
    </submittedName>
</protein>
<feature type="non-terminal residue" evidence="2">
    <location>
        <position position="1"/>
    </location>
</feature>
<reference evidence="2" key="1">
    <citation type="submission" date="2018-05" db="EMBL/GenBank/DDBJ databases">
        <authorList>
            <person name="Lanie J.A."/>
            <person name="Ng W.-L."/>
            <person name="Kazmierczak K.M."/>
            <person name="Andrzejewski T.M."/>
            <person name="Davidsen T.M."/>
            <person name="Wayne K.J."/>
            <person name="Tettelin H."/>
            <person name="Glass J.I."/>
            <person name="Rusch D."/>
            <person name="Podicherti R."/>
            <person name="Tsui H.-C.T."/>
            <person name="Winkler M.E."/>
        </authorList>
    </citation>
    <scope>NUCLEOTIDE SEQUENCE</scope>
</reference>
<evidence type="ECO:0000313" key="2">
    <source>
        <dbReference type="EMBL" id="SVB69862.1"/>
    </source>
</evidence>